<dbReference type="FunFam" id="1.10.150.20:FF:000003">
    <property type="entry name" value="DNA polymerase I"/>
    <property type="match status" value="1"/>
</dbReference>
<dbReference type="CDD" id="cd06139">
    <property type="entry name" value="DNA_polA_I_Ecoli_like_exo"/>
    <property type="match status" value="1"/>
</dbReference>
<feature type="domain" description="3'-5' exonuclease" evidence="18">
    <location>
        <begin position="367"/>
        <end position="561"/>
    </location>
</feature>
<evidence type="ECO:0000256" key="12">
    <source>
        <dbReference type="ARBA" id="ARBA00023125"/>
    </source>
</evidence>
<evidence type="ECO:0000256" key="3">
    <source>
        <dbReference type="ARBA" id="ARBA00020311"/>
    </source>
</evidence>
<dbReference type="Gene3D" id="1.20.1060.10">
    <property type="entry name" value="Taq DNA Polymerase, Chain T, domain 4"/>
    <property type="match status" value="1"/>
</dbReference>
<keyword evidence="12 16" id="KW-0238">DNA-binding</keyword>
<dbReference type="SUPFAM" id="SSF88723">
    <property type="entry name" value="PIN domain-like"/>
    <property type="match status" value="1"/>
</dbReference>
<organism evidence="21 22">
    <name type="scientific">Salinispira pacifica</name>
    <dbReference type="NCBI Taxonomy" id="1307761"/>
    <lineage>
        <taxon>Bacteria</taxon>
        <taxon>Pseudomonadati</taxon>
        <taxon>Spirochaetota</taxon>
        <taxon>Spirochaetia</taxon>
        <taxon>Spirochaetales</taxon>
        <taxon>Spirochaetaceae</taxon>
        <taxon>Salinispira</taxon>
    </lineage>
</organism>
<dbReference type="InterPro" id="IPR002298">
    <property type="entry name" value="DNA_polymerase_A"/>
</dbReference>
<feature type="region of interest" description="Disordered" evidence="17">
    <location>
        <begin position="289"/>
        <end position="344"/>
    </location>
</feature>
<dbReference type="GO" id="GO:0003677">
    <property type="term" value="F:DNA binding"/>
    <property type="evidence" value="ECO:0007669"/>
    <property type="project" value="UniProtKB-UniRule"/>
</dbReference>
<name>V5WDN6_9SPIO</name>
<dbReference type="OrthoDB" id="9806424at2"/>
<keyword evidence="8 16" id="KW-0227">DNA damage</keyword>
<sequence>MKTPLYLIDGYALIFRSYFAFIRTPLTTSGGVNISALHGFTRILLNILRDYSPEYLAVALDSRTPTFRDEMFEDYKKTRDKTPEDLKAQFPIIETLLKEFHIPTVRRNGMEADDIIASLARSCSAEGRPCFIVSGDKDLYQLVDEHVRILKPSRSGGFEELDGEGVFQDKGVHPDQIIDYLALLGDSADNVPGVKGIGQKTAEKLLGQYESLDGIYDHLEDIQSANWKKKLSEGRESAFLSKKLVILKDDLDFEFTLDDLTLESLDGGSAAELLKKYEIQNLSKEIQKVNGSSPGKESPFYGMGEIGGPEMDPGGGMLEEDLSSGSPGPGDQAPADGMDKEAREKREALNARIGDMEQDFSSLEARYELVTDAEGLRNWVDRCMNAGEYAFDTETDSLDALDAQLCGFSLSCTPGEACYVPLRSPGNTPHLDESTALSILKPLLENPEYRLAGQNIKYDYCIMARRDVVMANPWFDTMIAAWLIDTTANSYGMDALAEQYLGYTTGKLIPLYEEITGEKVTKARANSIDFARIPLDRALDYAAEDADITLRLSRILGLYLERADLNPGAKQTALFHDLEMPLVPVLGDMEMRGIMLDTPALRKYSTELEEQLEEITGDIYEMVGHEFNIASTKQLQEVLFQERKLTPVKKTKTGYSTDTSVLEQLSKEDKVPELVLRHRTLSKLKSTYVDSLPLLIHEESGRLHSRFQQNGTATGRLSSHDPNLQNIPIRDEEGRKIREAFVPRDGCMFISADYSQIELVVLAHLSRDPGLVKAYNEGTDVHSLTASQIFQVKVDDVSSMQRRIAKSINFGVMYGMSAFRLSREIGISRNEAQEFIDAYFQTYSGIRRYIDDLVERTEKLGYVETMAGRRRSIPTISSSNKNERMGAQRIAVNTPIQGSAADIVKTAMLKVDAELKKQNLQTRLLLQVHDELIFEVPENELDGVEELLGRIMPGAVELSVPLSVNIERGASWGEMH</sequence>
<dbReference type="SMART" id="SM00279">
    <property type="entry name" value="HhH2"/>
    <property type="match status" value="1"/>
</dbReference>
<dbReference type="InterPro" id="IPR002421">
    <property type="entry name" value="5-3_exonuclease"/>
</dbReference>
<evidence type="ECO:0000256" key="5">
    <source>
        <dbReference type="ARBA" id="ARBA00022695"/>
    </source>
</evidence>
<feature type="domain" description="5'-3' exonuclease" evidence="19">
    <location>
        <begin position="1"/>
        <end position="263"/>
    </location>
</feature>
<dbReference type="Pfam" id="PF01612">
    <property type="entry name" value="DNA_pol_A_exo1"/>
    <property type="match status" value="1"/>
</dbReference>
<dbReference type="GO" id="GO:0008408">
    <property type="term" value="F:3'-5' exonuclease activity"/>
    <property type="evidence" value="ECO:0007669"/>
    <property type="project" value="UniProtKB-UniRule"/>
</dbReference>
<dbReference type="InterPro" id="IPR043502">
    <property type="entry name" value="DNA/RNA_pol_sf"/>
</dbReference>
<keyword evidence="6 16" id="KW-0235">DNA replication</keyword>
<evidence type="ECO:0000259" key="20">
    <source>
        <dbReference type="SMART" id="SM00482"/>
    </source>
</evidence>
<dbReference type="Gene3D" id="3.40.50.1010">
    <property type="entry name" value="5'-nuclease"/>
    <property type="match status" value="1"/>
</dbReference>
<dbReference type="InterPro" id="IPR029060">
    <property type="entry name" value="PIN-like_dom_sf"/>
</dbReference>
<dbReference type="EMBL" id="CP006939">
    <property type="protein sequence ID" value="AHC13730.1"/>
    <property type="molecule type" value="Genomic_DNA"/>
</dbReference>
<dbReference type="InterPro" id="IPR036279">
    <property type="entry name" value="5-3_exonuclease_C_sf"/>
</dbReference>
<dbReference type="InterPro" id="IPR018320">
    <property type="entry name" value="DNA_polymerase_1"/>
</dbReference>
<dbReference type="InterPro" id="IPR012337">
    <property type="entry name" value="RNaseH-like_sf"/>
</dbReference>
<dbReference type="KEGG" id="slr:L21SP2_0290"/>
<keyword evidence="4 16" id="KW-0808">Transferase</keyword>
<dbReference type="CDD" id="cd08637">
    <property type="entry name" value="DNA_pol_A_pol_I_C"/>
    <property type="match status" value="1"/>
</dbReference>
<evidence type="ECO:0000256" key="17">
    <source>
        <dbReference type="SAM" id="MobiDB-lite"/>
    </source>
</evidence>
<evidence type="ECO:0000256" key="8">
    <source>
        <dbReference type="ARBA" id="ARBA00022763"/>
    </source>
</evidence>
<dbReference type="NCBIfam" id="NF004397">
    <property type="entry name" value="PRK05755.1"/>
    <property type="match status" value="1"/>
</dbReference>
<dbReference type="Pfam" id="PF00476">
    <property type="entry name" value="DNA_pol_A"/>
    <property type="match status" value="1"/>
</dbReference>
<dbReference type="Gene3D" id="1.10.150.20">
    <property type="entry name" value="5' to 3' exonuclease, C-terminal subdomain"/>
    <property type="match status" value="2"/>
</dbReference>
<keyword evidence="9 16" id="KW-0378">Hydrolase</keyword>
<dbReference type="eggNOG" id="COG0749">
    <property type="taxonomic scope" value="Bacteria"/>
</dbReference>
<dbReference type="InterPro" id="IPR002562">
    <property type="entry name" value="3'-5'_exonuclease_dom"/>
</dbReference>
<dbReference type="PRINTS" id="PR00868">
    <property type="entry name" value="DNAPOLI"/>
</dbReference>
<dbReference type="SUPFAM" id="SSF47807">
    <property type="entry name" value="5' to 3' exonuclease, C-terminal subdomain"/>
    <property type="match status" value="1"/>
</dbReference>
<proteinExistence type="inferred from homology"/>
<dbReference type="InterPro" id="IPR020045">
    <property type="entry name" value="DNA_polI_H3TH"/>
</dbReference>
<dbReference type="SUPFAM" id="SSF56672">
    <property type="entry name" value="DNA/RNA polymerases"/>
    <property type="match status" value="1"/>
</dbReference>
<dbReference type="InterPro" id="IPR020046">
    <property type="entry name" value="5-3_exonucl_a-hlix_arch_N"/>
</dbReference>
<dbReference type="AlphaFoldDB" id="V5WDN6"/>
<keyword evidence="5 16" id="KW-0548">Nucleotidyltransferase</keyword>
<keyword evidence="10 16" id="KW-0269">Exonuclease</keyword>
<dbReference type="GO" id="GO:0008409">
    <property type="term" value="F:5'-3' exonuclease activity"/>
    <property type="evidence" value="ECO:0007669"/>
    <property type="project" value="UniProtKB-UniRule"/>
</dbReference>
<evidence type="ECO:0000259" key="19">
    <source>
        <dbReference type="SMART" id="SM00475"/>
    </source>
</evidence>
<dbReference type="Gene3D" id="3.30.70.370">
    <property type="match status" value="1"/>
</dbReference>
<evidence type="ECO:0000256" key="7">
    <source>
        <dbReference type="ARBA" id="ARBA00022722"/>
    </source>
</evidence>
<evidence type="ECO:0000256" key="9">
    <source>
        <dbReference type="ARBA" id="ARBA00022801"/>
    </source>
</evidence>
<evidence type="ECO:0000256" key="15">
    <source>
        <dbReference type="NCBIfam" id="TIGR00593"/>
    </source>
</evidence>
<evidence type="ECO:0000256" key="14">
    <source>
        <dbReference type="ARBA" id="ARBA00049244"/>
    </source>
</evidence>
<dbReference type="Pfam" id="PF01367">
    <property type="entry name" value="5_3_exonuc"/>
    <property type="match status" value="1"/>
</dbReference>
<evidence type="ECO:0000256" key="4">
    <source>
        <dbReference type="ARBA" id="ARBA00022679"/>
    </source>
</evidence>
<dbReference type="NCBIfam" id="TIGR00593">
    <property type="entry name" value="pola"/>
    <property type="match status" value="1"/>
</dbReference>
<dbReference type="InterPro" id="IPR036397">
    <property type="entry name" value="RNaseH_sf"/>
</dbReference>
<evidence type="ECO:0000256" key="10">
    <source>
        <dbReference type="ARBA" id="ARBA00022839"/>
    </source>
</evidence>
<evidence type="ECO:0000256" key="2">
    <source>
        <dbReference type="ARBA" id="ARBA00012417"/>
    </source>
</evidence>
<dbReference type="Gene3D" id="3.30.420.10">
    <property type="entry name" value="Ribonuclease H-like superfamily/Ribonuclease H"/>
    <property type="match status" value="1"/>
</dbReference>
<dbReference type="GO" id="GO:0003887">
    <property type="term" value="F:DNA-directed DNA polymerase activity"/>
    <property type="evidence" value="ECO:0007669"/>
    <property type="project" value="UniProtKB-UniRule"/>
</dbReference>
<comment type="catalytic activity">
    <reaction evidence="14 16">
        <text>DNA(n) + a 2'-deoxyribonucleoside 5'-triphosphate = DNA(n+1) + diphosphate</text>
        <dbReference type="Rhea" id="RHEA:22508"/>
        <dbReference type="Rhea" id="RHEA-COMP:17339"/>
        <dbReference type="Rhea" id="RHEA-COMP:17340"/>
        <dbReference type="ChEBI" id="CHEBI:33019"/>
        <dbReference type="ChEBI" id="CHEBI:61560"/>
        <dbReference type="ChEBI" id="CHEBI:173112"/>
        <dbReference type="EC" id="2.7.7.7"/>
    </reaction>
</comment>
<evidence type="ECO:0000256" key="16">
    <source>
        <dbReference type="RuleBase" id="RU004460"/>
    </source>
</evidence>
<dbReference type="STRING" id="1307761.L21SP2_0290"/>
<dbReference type="SMART" id="SM00482">
    <property type="entry name" value="POLAc"/>
    <property type="match status" value="1"/>
</dbReference>
<dbReference type="SUPFAM" id="SSF53098">
    <property type="entry name" value="Ribonuclease H-like"/>
    <property type="match status" value="1"/>
</dbReference>
<comment type="function">
    <text evidence="16">In addition to polymerase activity, this DNA polymerase exhibits 3'-5' and 5'-3' exonuclease activity.</text>
</comment>
<dbReference type="FunFam" id="1.20.1060.10:FF:000001">
    <property type="entry name" value="DNA polymerase I"/>
    <property type="match status" value="1"/>
</dbReference>
<dbReference type="PROSITE" id="PS00447">
    <property type="entry name" value="DNA_POLYMERASE_A"/>
    <property type="match status" value="1"/>
</dbReference>
<keyword evidence="7" id="KW-0540">Nuclease</keyword>
<dbReference type="CDD" id="cd09898">
    <property type="entry name" value="H3TH_53EXO"/>
    <property type="match status" value="1"/>
</dbReference>
<accession>V5WDN6</accession>
<evidence type="ECO:0000256" key="11">
    <source>
        <dbReference type="ARBA" id="ARBA00022932"/>
    </source>
</evidence>
<dbReference type="EC" id="2.7.7.7" evidence="2 15"/>
<dbReference type="GO" id="GO:0006302">
    <property type="term" value="P:double-strand break repair"/>
    <property type="evidence" value="ECO:0007669"/>
    <property type="project" value="TreeGrafter"/>
</dbReference>
<dbReference type="Proteomes" id="UP000018680">
    <property type="component" value="Chromosome"/>
</dbReference>
<keyword evidence="22" id="KW-1185">Reference proteome</keyword>
<dbReference type="HOGENOM" id="CLU_004675_0_0_12"/>
<dbReference type="SMART" id="SM00474">
    <property type="entry name" value="35EXOc"/>
    <property type="match status" value="1"/>
</dbReference>
<dbReference type="SMART" id="SM00475">
    <property type="entry name" value="53EXOc"/>
    <property type="match status" value="1"/>
</dbReference>
<dbReference type="RefSeq" id="WP_024266663.1">
    <property type="nucleotide sequence ID" value="NC_023035.1"/>
</dbReference>
<comment type="similarity">
    <text evidence="1 16">Belongs to the DNA polymerase type-A family.</text>
</comment>
<dbReference type="PANTHER" id="PTHR10133">
    <property type="entry name" value="DNA POLYMERASE I"/>
    <property type="match status" value="1"/>
</dbReference>
<keyword evidence="11 16" id="KW-0239">DNA-directed DNA polymerase</keyword>
<dbReference type="PANTHER" id="PTHR10133:SF27">
    <property type="entry name" value="DNA POLYMERASE NU"/>
    <property type="match status" value="1"/>
</dbReference>
<dbReference type="PATRIC" id="fig|1307761.3.peg.291"/>
<dbReference type="InterPro" id="IPR001098">
    <property type="entry name" value="DNA-dir_DNA_pol_A_palm_dom"/>
</dbReference>
<evidence type="ECO:0000256" key="6">
    <source>
        <dbReference type="ARBA" id="ARBA00022705"/>
    </source>
</evidence>
<evidence type="ECO:0000313" key="21">
    <source>
        <dbReference type="EMBL" id="AHC13730.1"/>
    </source>
</evidence>
<dbReference type="FunFam" id="1.10.150.20:FF:000002">
    <property type="entry name" value="DNA polymerase I"/>
    <property type="match status" value="1"/>
</dbReference>
<dbReference type="Pfam" id="PF02739">
    <property type="entry name" value="5_3_exonuc_N"/>
    <property type="match status" value="1"/>
</dbReference>
<feature type="domain" description="DNA-directed DNA polymerase family A palm" evidence="20">
    <location>
        <begin position="734"/>
        <end position="940"/>
    </location>
</feature>
<dbReference type="CDD" id="cd09859">
    <property type="entry name" value="PIN_53EXO"/>
    <property type="match status" value="1"/>
</dbReference>
<evidence type="ECO:0000256" key="1">
    <source>
        <dbReference type="ARBA" id="ARBA00007705"/>
    </source>
</evidence>
<evidence type="ECO:0000313" key="22">
    <source>
        <dbReference type="Proteomes" id="UP000018680"/>
    </source>
</evidence>
<keyword evidence="13 16" id="KW-0234">DNA repair</keyword>
<protein>
    <recommendedName>
        <fullName evidence="3 15">DNA polymerase I</fullName>
        <ecNumber evidence="2 15">2.7.7.7</ecNumber>
    </recommendedName>
</protein>
<reference evidence="21 22" key="1">
    <citation type="journal article" date="2015" name="Stand. Genomic Sci.">
        <title>Complete genome sequence and description of Salinispira pacifica gen. nov., sp. nov., a novel spirochaete isolated form a hypersaline microbial mat.</title>
        <authorList>
            <person name="Ben Hania W."/>
            <person name="Joseph M."/>
            <person name="Schumann P."/>
            <person name="Bunk B."/>
            <person name="Fiebig A."/>
            <person name="Sproer C."/>
            <person name="Klenk H.P."/>
            <person name="Fardeau M.L."/>
            <person name="Spring S."/>
        </authorList>
    </citation>
    <scope>NUCLEOTIDE SEQUENCE [LARGE SCALE GENOMIC DNA]</scope>
    <source>
        <strain evidence="21 22">L21-RPul-D2</strain>
    </source>
</reference>
<evidence type="ECO:0000259" key="18">
    <source>
        <dbReference type="SMART" id="SM00474"/>
    </source>
</evidence>
<dbReference type="GO" id="GO:0006261">
    <property type="term" value="P:DNA-templated DNA replication"/>
    <property type="evidence" value="ECO:0007669"/>
    <property type="project" value="UniProtKB-UniRule"/>
</dbReference>
<evidence type="ECO:0000256" key="13">
    <source>
        <dbReference type="ARBA" id="ARBA00023204"/>
    </source>
</evidence>
<dbReference type="InterPro" id="IPR008918">
    <property type="entry name" value="HhH2"/>
</dbReference>
<dbReference type="InterPro" id="IPR019760">
    <property type="entry name" value="DNA-dir_DNA_pol_A_CS"/>
</dbReference>
<gene>
    <name evidence="16" type="primary">polA</name>
    <name evidence="21" type="ORF">L21SP2_0290</name>
</gene>